<proteinExistence type="predicted"/>
<evidence type="ECO:0008006" key="4">
    <source>
        <dbReference type="Google" id="ProtNLM"/>
    </source>
</evidence>
<keyword evidence="1" id="KW-0732">Signal</keyword>
<dbReference type="AlphaFoldDB" id="A0A2M7FXC6"/>
<feature type="signal peptide" evidence="1">
    <location>
        <begin position="1"/>
        <end position="26"/>
    </location>
</feature>
<dbReference type="Proteomes" id="UP000231019">
    <property type="component" value="Unassembled WGS sequence"/>
</dbReference>
<sequence>MHKFLSYCLGLALLCASLGVAPAVHADVKNLDYAVKELETMGVGSNADAAMADAEMKALQAVVDTLVQTDAERQAFAKVQEQVFAQREKYIKRLKILSKGSSEGGGRYYKIRYEVQVQTLRSDLEKAGIISSTKQLSSQLKFPTIMAYYKDPAERSNYAQWSVDRINNYLLEQQFKVVDGKVMQGLQKDDQVVAQSAGSRERLSQALALKAKADFYMRIEIDPKVVGRSGDYTYVQSPVLVQAFESSSGSPFISKSYQRLDGKGQPEALAVKGSLDVSAKIVIEESVAGVMPLIVEDLLRHWKQNVAQGNQYRLVVKGLKGSQKSQFEAGLREHVRDLKLQSDGAYLVRYSGVLGDLADLLEESLQAKIGLAVQQFDLGSAYFTVSR</sequence>
<gene>
    <name evidence="2" type="ORF">COW36_24730</name>
</gene>
<organism evidence="2 3">
    <name type="scientific">bacterium (Candidatus Blackallbacteria) CG17_big_fil_post_rev_8_21_14_2_50_48_46</name>
    <dbReference type="NCBI Taxonomy" id="2014261"/>
    <lineage>
        <taxon>Bacteria</taxon>
        <taxon>Candidatus Blackallbacteria</taxon>
    </lineage>
</organism>
<comment type="caution">
    <text evidence="2">The sequence shown here is derived from an EMBL/GenBank/DDBJ whole genome shotgun (WGS) entry which is preliminary data.</text>
</comment>
<dbReference type="EMBL" id="PFFQ01000066">
    <property type="protein sequence ID" value="PIW13874.1"/>
    <property type="molecule type" value="Genomic_DNA"/>
</dbReference>
<accession>A0A2M7FXC6</accession>
<evidence type="ECO:0000256" key="1">
    <source>
        <dbReference type="SAM" id="SignalP"/>
    </source>
</evidence>
<feature type="chain" id="PRO_5014850591" description="Flagellar assembly protein T N-terminal domain-containing protein" evidence="1">
    <location>
        <begin position="27"/>
        <end position="387"/>
    </location>
</feature>
<name>A0A2M7FXC6_9BACT</name>
<protein>
    <recommendedName>
        <fullName evidence="4">Flagellar assembly protein T N-terminal domain-containing protein</fullName>
    </recommendedName>
</protein>
<evidence type="ECO:0000313" key="2">
    <source>
        <dbReference type="EMBL" id="PIW13874.1"/>
    </source>
</evidence>
<evidence type="ECO:0000313" key="3">
    <source>
        <dbReference type="Proteomes" id="UP000231019"/>
    </source>
</evidence>
<reference evidence="2 3" key="1">
    <citation type="submission" date="2017-09" db="EMBL/GenBank/DDBJ databases">
        <title>Depth-based differentiation of microbial function through sediment-hosted aquifers and enrichment of novel symbionts in the deep terrestrial subsurface.</title>
        <authorList>
            <person name="Probst A.J."/>
            <person name="Ladd B."/>
            <person name="Jarett J.K."/>
            <person name="Geller-Mcgrath D.E."/>
            <person name="Sieber C.M."/>
            <person name="Emerson J.B."/>
            <person name="Anantharaman K."/>
            <person name="Thomas B.C."/>
            <person name="Malmstrom R."/>
            <person name="Stieglmeier M."/>
            <person name="Klingl A."/>
            <person name="Woyke T."/>
            <person name="Ryan C.M."/>
            <person name="Banfield J.F."/>
        </authorList>
    </citation>
    <scope>NUCLEOTIDE SEQUENCE [LARGE SCALE GENOMIC DNA]</scope>
    <source>
        <strain evidence="2">CG17_big_fil_post_rev_8_21_14_2_50_48_46</strain>
    </source>
</reference>